<keyword evidence="7" id="KW-1185">Reference proteome</keyword>
<evidence type="ECO:0000313" key="7">
    <source>
        <dbReference type="Proteomes" id="UP000317650"/>
    </source>
</evidence>
<reference evidence="6 7" key="1">
    <citation type="journal article" date="2019" name="Nat. Plants">
        <title>Genome sequencing of Musa balbisiana reveals subgenome evolution and function divergence in polyploid bananas.</title>
        <authorList>
            <person name="Yao X."/>
        </authorList>
    </citation>
    <scope>NUCLEOTIDE SEQUENCE [LARGE SCALE GENOMIC DNA]</scope>
    <source>
        <strain evidence="7">cv. DH-PKW</strain>
        <tissue evidence="6">Leaves</tissue>
    </source>
</reference>
<comment type="similarity">
    <text evidence="2">Belongs to the ycf68 family.</text>
</comment>
<accession>A0A4S8I3M5</accession>
<comment type="caution">
    <text evidence="6">The sequence shown here is derived from an EMBL/GenBank/DDBJ whole genome shotgun (WGS) entry which is preliminary data.</text>
</comment>
<gene>
    <name evidence="6" type="ORF">C4D60_Mb00t19900</name>
</gene>
<evidence type="ECO:0000256" key="3">
    <source>
        <dbReference type="ARBA" id="ARBA00021456"/>
    </source>
</evidence>
<protein>
    <recommendedName>
        <fullName evidence="3">Uncharacterized protein ycf68</fullName>
    </recommendedName>
</protein>
<dbReference type="Pfam" id="PF10839">
    <property type="entry name" value="DUF2647"/>
    <property type="match status" value="1"/>
</dbReference>
<keyword evidence="5" id="KW-0934">Plastid</keyword>
<dbReference type="AlphaFoldDB" id="A0A4S8I3M5"/>
<evidence type="ECO:0000256" key="2">
    <source>
        <dbReference type="ARBA" id="ARBA00007638"/>
    </source>
</evidence>
<keyword evidence="4" id="KW-0150">Chloroplast</keyword>
<organism evidence="6 7">
    <name type="scientific">Musa balbisiana</name>
    <name type="common">Banana</name>
    <dbReference type="NCBI Taxonomy" id="52838"/>
    <lineage>
        <taxon>Eukaryota</taxon>
        <taxon>Viridiplantae</taxon>
        <taxon>Streptophyta</taxon>
        <taxon>Embryophyta</taxon>
        <taxon>Tracheophyta</taxon>
        <taxon>Spermatophyta</taxon>
        <taxon>Magnoliopsida</taxon>
        <taxon>Liliopsida</taxon>
        <taxon>Zingiberales</taxon>
        <taxon>Musaceae</taxon>
        <taxon>Musa</taxon>
    </lineage>
</organism>
<evidence type="ECO:0000313" key="6">
    <source>
        <dbReference type="EMBL" id="THU42490.1"/>
    </source>
</evidence>
<dbReference type="EMBL" id="PYDT01001457">
    <property type="protein sequence ID" value="THU42490.1"/>
    <property type="molecule type" value="Genomic_DNA"/>
</dbReference>
<evidence type="ECO:0000256" key="1">
    <source>
        <dbReference type="ARBA" id="ARBA00004229"/>
    </source>
</evidence>
<evidence type="ECO:0000256" key="4">
    <source>
        <dbReference type="ARBA" id="ARBA00022528"/>
    </source>
</evidence>
<comment type="subcellular location">
    <subcellularLocation>
        <location evidence="1">Plastid</location>
        <location evidence="1">Chloroplast</location>
    </subcellularLocation>
</comment>
<dbReference type="InterPro" id="IPR022546">
    <property type="entry name" value="Uncharacterised_Ycf68"/>
</dbReference>
<dbReference type="GO" id="GO:0009507">
    <property type="term" value="C:chloroplast"/>
    <property type="evidence" value="ECO:0007669"/>
    <property type="project" value="UniProtKB-SubCell"/>
</dbReference>
<evidence type="ECO:0000256" key="5">
    <source>
        <dbReference type="ARBA" id="ARBA00022640"/>
    </source>
</evidence>
<proteinExistence type="inferred from homology"/>
<sequence length="74" mass="8371">MWIIQGKLAWSLKPNFFLRRIDGALQVRFNVDHNFGYMHSWDPGGPGGTTRSSLSRIHTSLISVWTAISPSTRV</sequence>
<dbReference type="Proteomes" id="UP000317650">
    <property type="component" value="Unassembled WGS sequence"/>
</dbReference>
<name>A0A4S8I3M5_MUSBA</name>